<dbReference type="InterPro" id="IPR000742">
    <property type="entry name" value="EGF"/>
</dbReference>
<dbReference type="GO" id="GO:0006508">
    <property type="term" value="P:proteolysis"/>
    <property type="evidence" value="ECO:0007669"/>
    <property type="project" value="InterPro"/>
</dbReference>
<dbReference type="SMART" id="SM00179">
    <property type="entry name" value="EGF_CA"/>
    <property type="match status" value="2"/>
</dbReference>
<dbReference type="Pfam" id="PF12662">
    <property type="entry name" value="cEGF"/>
    <property type="match status" value="1"/>
</dbReference>
<reference evidence="10" key="2">
    <citation type="submission" date="2025-09" db="UniProtKB">
        <authorList>
            <consortium name="Ensembl"/>
        </authorList>
    </citation>
    <scope>IDENTIFICATION</scope>
</reference>
<keyword evidence="4" id="KW-0325">Glycoprotein</keyword>
<keyword evidence="3 5" id="KW-1015">Disulfide bond</keyword>
<dbReference type="InterPro" id="IPR000294">
    <property type="entry name" value="GLA_domain"/>
</dbReference>
<gene>
    <name evidence="10" type="primary">prozb</name>
</gene>
<dbReference type="SUPFAM" id="SSF50494">
    <property type="entry name" value="Trypsin-like serine proteases"/>
    <property type="match status" value="1"/>
</dbReference>
<keyword evidence="2" id="KW-0677">Repeat</keyword>
<evidence type="ECO:0000256" key="6">
    <source>
        <dbReference type="SAM" id="MobiDB-lite"/>
    </source>
</evidence>
<dbReference type="GO" id="GO:0004252">
    <property type="term" value="F:serine-type endopeptidase activity"/>
    <property type="evidence" value="ECO:0007669"/>
    <property type="project" value="InterPro"/>
</dbReference>
<dbReference type="PRINTS" id="PR00001">
    <property type="entry name" value="GLABLOOD"/>
</dbReference>
<dbReference type="GO" id="GO:0005615">
    <property type="term" value="C:extracellular space"/>
    <property type="evidence" value="ECO:0007669"/>
    <property type="project" value="TreeGrafter"/>
</dbReference>
<evidence type="ECO:0000256" key="4">
    <source>
        <dbReference type="ARBA" id="ARBA00023180"/>
    </source>
</evidence>
<evidence type="ECO:0000256" key="5">
    <source>
        <dbReference type="PROSITE-ProRule" id="PRU00076"/>
    </source>
</evidence>
<evidence type="ECO:0000259" key="7">
    <source>
        <dbReference type="PROSITE" id="PS50026"/>
    </source>
</evidence>
<feature type="domain" description="Peptidase S1" evidence="8">
    <location>
        <begin position="211"/>
        <end position="536"/>
    </location>
</feature>
<dbReference type="SMART" id="SM00069">
    <property type="entry name" value="GLA"/>
    <property type="match status" value="1"/>
</dbReference>
<dbReference type="SUPFAM" id="SSF57196">
    <property type="entry name" value="EGF/Laminin"/>
    <property type="match status" value="1"/>
</dbReference>
<dbReference type="PROSITE" id="PS00011">
    <property type="entry name" value="GLA_1"/>
    <property type="match status" value="1"/>
</dbReference>
<evidence type="ECO:0000259" key="9">
    <source>
        <dbReference type="PROSITE" id="PS50998"/>
    </source>
</evidence>
<dbReference type="Pfam" id="PF00594">
    <property type="entry name" value="Gla"/>
    <property type="match status" value="1"/>
</dbReference>
<dbReference type="FunFam" id="4.10.740.10:FF:000001">
    <property type="entry name" value="vitamin K-dependent protein S"/>
    <property type="match status" value="1"/>
</dbReference>
<dbReference type="Proteomes" id="UP000472276">
    <property type="component" value="Unassembled WGS sequence"/>
</dbReference>
<evidence type="ECO:0000313" key="11">
    <source>
        <dbReference type="Proteomes" id="UP000472276"/>
    </source>
</evidence>
<dbReference type="GO" id="GO:0005509">
    <property type="term" value="F:calcium ion binding"/>
    <property type="evidence" value="ECO:0007669"/>
    <property type="project" value="InterPro"/>
</dbReference>
<dbReference type="SUPFAM" id="SSF57630">
    <property type="entry name" value="GLA-domain"/>
    <property type="match status" value="1"/>
</dbReference>
<dbReference type="CDD" id="cd00054">
    <property type="entry name" value="EGF_CA"/>
    <property type="match status" value="1"/>
</dbReference>
<dbReference type="InterPro" id="IPR043504">
    <property type="entry name" value="Peptidase_S1_PA_chymotrypsin"/>
</dbReference>
<keyword evidence="1 5" id="KW-0245">EGF-like domain</keyword>
<dbReference type="InterPro" id="IPR017857">
    <property type="entry name" value="Coagulation_fac-like_Gla_dom"/>
</dbReference>
<dbReference type="PROSITE" id="PS50240">
    <property type="entry name" value="TRYPSIN_DOM"/>
    <property type="match status" value="1"/>
</dbReference>
<dbReference type="InterPro" id="IPR026823">
    <property type="entry name" value="cEGF"/>
</dbReference>
<feature type="domain" description="Gla" evidence="9">
    <location>
        <begin position="62"/>
        <end position="108"/>
    </location>
</feature>
<dbReference type="AlphaFoldDB" id="A0A668TGN8"/>
<dbReference type="InterPro" id="IPR050442">
    <property type="entry name" value="Peptidase_S1_coag_factors"/>
</dbReference>
<sequence length="554" mass="62201">MCVHTCVCVCVSSAVSVMAVSIMSASLLLFCLLQCFLQVSSQGKVFRSAPEAHAVFLRPKRANSFILEEILQGNLERECYEEQCNYEEAREYFEDTPRTITFWAVYSGGNHCLRGPCLNGGNCTPNVRGFTCSCNAPYYGPVCEFKVQDEALQRITSSTAQQTKTAEKCPTESPTACHQLCTVTYESFRCSCMSGFKLHSDGRSCLPEVEFPCGRLPEETLSMCHHGNCPWQVSLLNSTLQKLCSGVVLGQRSILTSARCLYQDSEPKLSNLYVLAEKQRTLFPVKAMYLHNGYHKDHHENDLVLIELADSMTFSPSLIHLCLPTKDFSENVLMHSGRTGITQSWETSKNQKLVYMTLDDCRRELNIPHPLSNKMFCMRKQHEPLKYRNETQESPGAQRHPNVHLEIPKRGHRHQNRPLENQTGVKGRLHGGTVNRLQNQTQNTNRRLLNKTASYNHTSKALNFESSHGVSRSNSEPSNRPCGGLMPGSPVATVEQGTVFLTGLLISSPSECEASGGGLVFSKLSRYLSWIRMRLEVIEKLAMTPQVRQYPEAR</sequence>
<dbReference type="InterPro" id="IPR035972">
    <property type="entry name" value="GLA-like_dom_SF"/>
</dbReference>
<organism evidence="10 11">
    <name type="scientific">Oreochromis aureus</name>
    <name type="common">Israeli tilapia</name>
    <name type="synonym">Chromis aureus</name>
    <dbReference type="NCBI Taxonomy" id="47969"/>
    <lineage>
        <taxon>Eukaryota</taxon>
        <taxon>Metazoa</taxon>
        <taxon>Chordata</taxon>
        <taxon>Craniata</taxon>
        <taxon>Vertebrata</taxon>
        <taxon>Euteleostomi</taxon>
        <taxon>Actinopterygii</taxon>
        <taxon>Neopterygii</taxon>
        <taxon>Teleostei</taxon>
        <taxon>Neoteleostei</taxon>
        <taxon>Acanthomorphata</taxon>
        <taxon>Ovalentaria</taxon>
        <taxon>Cichlomorphae</taxon>
        <taxon>Cichliformes</taxon>
        <taxon>Cichlidae</taxon>
        <taxon>African cichlids</taxon>
        <taxon>Pseudocrenilabrinae</taxon>
        <taxon>Oreochromini</taxon>
        <taxon>Oreochromis</taxon>
    </lineage>
</organism>
<dbReference type="InterPro" id="IPR001881">
    <property type="entry name" value="EGF-like_Ca-bd_dom"/>
</dbReference>
<dbReference type="PANTHER" id="PTHR24278">
    <property type="entry name" value="COAGULATION FACTOR"/>
    <property type="match status" value="1"/>
</dbReference>
<dbReference type="PROSITE" id="PS01186">
    <property type="entry name" value="EGF_2"/>
    <property type="match status" value="1"/>
</dbReference>
<dbReference type="PANTHER" id="PTHR24278:SF35">
    <property type="entry name" value="PROTEIN Z, VITAMIN K-DEPENDENT PLASMA GLYCOPROTEIN B"/>
    <property type="match status" value="1"/>
</dbReference>
<evidence type="ECO:0000256" key="3">
    <source>
        <dbReference type="ARBA" id="ARBA00023157"/>
    </source>
</evidence>
<evidence type="ECO:0000313" key="10">
    <source>
        <dbReference type="Ensembl" id="ENSOABP00000026355.2"/>
    </source>
</evidence>
<comment type="caution">
    <text evidence="5">Lacks conserved residue(s) required for the propagation of feature annotation.</text>
</comment>
<dbReference type="Gene3D" id="4.10.740.10">
    <property type="entry name" value="Coagulation Factor IX"/>
    <property type="match status" value="1"/>
</dbReference>
<dbReference type="InterPro" id="IPR001254">
    <property type="entry name" value="Trypsin_dom"/>
</dbReference>
<keyword evidence="11" id="KW-1185">Reference proteome</keyword>
<dbReference type="InterPro" id="IPR009003">
    <property type="entry name" value="Peptidase_S1_PA"/>
</dbReference>
<dbReference type="SMART" id="SM00020">
    <property type="entry name" value="Tryp_SPc"/>
    <property type="match status" value="1"/>
</dbReference>
<feature type="region of interest" description="Disordered" evidence="6">
    <location>
        <begin position="466"/>
        <end position="489"/>
    </location>
</feature>
<dbReference type="SMART" id="SM00181">
    <property type="entry name" value="EGF"/>
    <property type="match status" value="2"/>
</dbReference>
<dbReference type="PROSITE" id="PS50026">
    <property type="entry name" value="EGF_3"/>
    <property type="match status" value="1"/>
</dbReference>
<evidence type="ECO:0000259" key="8">
    <source>
        <dbReference type="PROSITE" id="PS50240"/>
    </source>
</evidence>
<proteinExistence type="predicted"/>
<dbReference type="PROSITE" id="PS50998">
    <property type="entry name" value="GLA_2"/>
    <property type="match status" value="1"/>
</dbReference>
<feature type="region of interest" description="Disordered" evidence="6">
    <location>
        <begin position="407"/>
        <end position="445"/>
    </location>
</feature>
<dbReference type="Gene3D" id="2.10.25.10">
    <property type="entry name" value="Laminin"/>
    <property type="match status" value="2"/>
</dbReference>
<dbReference type="Ensembl" id="ENSOABT00000027111.2">
    <property type="protein sequence ID" value="ENSOABP00000026355.2"/>
    <property type="gene ID" value="ENSOABG00000012462.2"/>
</dbReference>
<feature type="compositionally biased region" description="Polar residues" evidence="6">
    <location>
        <begin position="466"/>
        <end position="478"/>
    </location>
</feature>
<reference evidence="10" key="1">
    <citation type="submission" date="2025-08" db="UniProtKB">
        <authorList>
            <consortium name="Ensembl"/>
        </authorList>
    </citation>
    <scope>IDENTIFICATION</scope>
</reference>
<dbReference type="OMA" id="RTITFWA"/>
<accession>A0A668TGN8</accession>
<dbReference type="Pfam" id="PF00089">
    <property type="entry name" value="Trypsin"/>
    <property type="match status" value="1"/>
</dbReference>
<evidence type="ECO:0008006" key="12">
    <source>
        <dbReference type="Google" id="ProtNLM"/>
    </source>
</evidence>
<feature type="compositionally biased region" description="Low complexity" evidence="6">
    <location>
        <begin position="433"/>
        <end position="445"/>
    </location>
</feature>
<feature type="disulfide bond" evidence="5">
    <location>
        <begin position="134"/>
        <end position="143"/>
    </location>
</feature>
<name>A0A668TGN8_OREAU</name>
<feature type="domain" description="EGF-like" evidence="7">
    <location>
        <begin position="108"/>
        <end position="144"/>
    </location>
</feature>
<evidence type="ECO:0000256" key="1">
    <source>
        <dbReference type="ARBA" id="ARBA00022536"/>
    </source>
</evidence>
<dbReference type="PROSITE" id="PS00022">
    <property type="entry name" value="EGF_1"/>
    <property type="match status" value="1"/>
</dbReference>
<protein>
    <recommendedName>
        <fullName evidence="12">Protein Z, vitamin K-dependent plasma glycoprotein b</fullName>
    </recommendedName>
</protein>
<evidence type="ECO:0000256" key="2">
    <source>
        <dbReference type="ARBA" id="ARBA00022737"/>
    </source>
</evidence>
<dbReference type="Gene3D" id="2.40.10.10">
    <property type="entry name" value="Trypsin-like serine proteases"/>
    <property type="match status" value="1"/>
</dbReference>